<evidence type="ECO:0000259" key="2">
    <source>
        <dbReference type="Pfam" id="PF23549"/>
    </source>
</evidence>
<reference evidence="3" key="1">
    <citation type="journal article" date="2013" name="PLoS Genet.">
        <title>Comparative genome structure, secondary metabolite, and effector coding capacity across Cochliobolus pathogens.</title>
        <authorList>
            <person name="Condon B.J."/>
            <person name="Leng Y."/>
            <person name="Wu D."/>
            <person name="Bushley K.E."/>
            <person name="Ohm R.A."/>
            <person name="Otillar R."/>
            <person name="Martin J."/>
            <person name="Schackwitz W."/>
            <person name="Grimwood J."/>
            <person name="MohdZainudin N."/>
            <person name="Xue C."/>
            <person name="Wang R."/>
            <person name="Manning V.A."/>
            <person name="Dhillon B."/>
            <person name="Tu Z.J."/>
            <person name="Steffenson B.J."/>
            <person name="Salamov A."/>
            <person name="Sun H."/>
            <person name="Lowry S."/>
            <person name="LaButti K."/>
            <person name="Han J."/>
            <person name="Copeland A."/>
            <person name="Lindquist E."/>
            <person name="Barry K."/>
            <person name="Schmutz J."/>
            <person name="Baker S.E."/>
            <person name="Ciuffetti L.M."/>
            <person name="Grigoriev I.V."/>
            <person name="Zhong S."/>
            <person name="Turgeon B.G."/>
        </authorList>
    </citation>
    <scope>NUCLEOTIDE SEQUENCE [LARGE SCALE GENOMIC DNA]</scope>
    <source>
        <strain evidence="3">FI3</strain>
    </source>
</reference>
<dbReference type="RefSeq" id="XP_014554097.1">
    <property type="nucleotide sequence ID" value="XM_014698611.1"/>
</dbReference>
<dbReference type="PRINTS" id="PR01217">
    <property type="entry name" value="PRICHEXTENSN"/>
</dbReference>
<sequence>MGFFGLLCCCCSGRRRKYSDSVVRYPYVLHGQPALDPILPTKEHVVETTTKAKEEITPPPDYSVNSLSKVQTVVSSAPDPDDISPSSSDTKKQDEKKDIAARPIKPLPKRRDKEARYSTEDVQLGSYIKATNGQEPKSLLKTPLSASSYEKKEEITTQPFVFSAGNGSPQAQEKTTISSSSSSPQRTKKPLPLRPKPTVPTYPSPPSLSSSPSPPSSPLSTTHPSRQTTAPTTLTTPTPITTTFPAPLPPPLPHSPPSPPPTADPGATCPKCTSPNKLLTTHSTNLNNSRPYRLCTNPSCRSWNGFADARGLDPNVTCWCNPSYSMRLVAMNARDARGRRKAFYSCQYKACGAWWECEEGGAVKWFGGEEVGQMVLRGEI</sequence>
<dbReference type="AlphaFoldDB" id="W7EBZ1"/>
<accession>W7EBZ1</accession>
<feature type="compositionally biased region" description="Polar residues" evidence="1">
    <location>
        <begin position="158"/>
        <end position="177"/>
    </location>
</feature>
<feature type="region of interest" description="Disordered" evidence="1">
    <location>
        <begin position="70"/>
        <end position="118"/>
    </location>
</feature>
<feature type="compositionally biased region" description="Basic and acidic residues" evidence="1">
    <location>
        <begin position="89"/>
        <end position="100"/>
    </location>
</feature>
<dbReference type="Pfam" id="PF23549">
    <property type="entry name" value="Zn_ribbon_GRF_2"/>
    <property type="match status" value="1"/>
</dbReference>
<name>W7EBZ1_BIPV3</name>
<feature type="region of interest" description="Disordered" evidence="1">
    <location>
        <begin position="158"/>
        <end position="274"/>
    </location>
</feature>
<dbReference type="HOGENOM" id="CLU_754408_0_0_1"/>
<feature type="compositionally biased region" description="Basic and acidic residues" evidence="1">
    <location>
        <begin position="109"/>
        <end position="118"/>
    </location>
</feature>
<dbReference type="GeneID" id="26248972"/>
<proteinExistence type="predicted"/>
<evidence type="ECO:0000313" key="3">
    <source>
        <dbReference type="EMBL" id="EUN24519.1"/>
    </source>
</evidence>
<reference evidence="3" key="2">
    <citation type="submission" date="2014-01" db="EMBL/GenBank/DDBJ databases">
        <authorList>
            <consortium name="DOE Joint Genome Institute"/>
            <person name="Ohm R.A."/>
            <person name="Condon B.J."/>
            <person name="Leng Y."/>
            <person name="Wu D."/>
            <person name="Bushley K.E."/>
            <person name="Otillar R."/>
            <person name="Martin J."/>
            <person name="Schackwitz W."/>
            <person name="Grimwood J."/>
            <person name="MohdZainudin N."/>
            <person name="Xue C."/>
            <person name="Wang R."/>
            <person name="Manning V.A."/>
            <person name="Dhillon B."/>
            <person name="Tu Z.J."/>
            <person name="Steffenson B.J."/>
            <person name="Salamov A."/>
            <person name="Sun H."/>
            <person name="Lowry S."/>
            <person name="LaButti K."/>
            <person name="Han J."/>
            <person name="Copeland A."/>
            <person name="Lindquist E."/>
            <person name="Barry K."/>
            <person name="Schmutz J."/>
            <person name="Baker S."/>
            <person name="Ciuffetti L.M."/>
            <person name="Grigoriev I.V."/>
            <person name="Zhong S."/>
            <person name="Nordberg B.G."/>
            <person name="Cantor M.N."/>
            <person name="Hua S.X."/>
        </authorList>
    </citation>
    <scope>NUCLEOTIDE SEQUENCE</scope>
    <source>
        <strain evidence="3">FI3</strain>
    </source>
</reference>
<feature type="domain" description="GRF-like zinc ribbon" evidence="2">
    <location>
        <begin position="267"/>
        <end position="310"/>
    </location>
</feature>
<feature type="compositionally biased region" description="Pro residues" evidence="1">
    <location>
        <begin position="192"/>
        <end position="217"/>
    </location>
</feature>
<organism evidence="3">
    <name type="scientific">Bipolaris victoriae (strain FI3)</name>
    <name type="common">Victoria blight of oats agent</name>
    <name type="synonym">Cochliobolus victoriae</name>
    <dbReference type="NCBI Taxonomy" id="930091"/>
    <lineage>
        <taxon>Eukaryota</taxon>
        <taxon>Fungi</taxon>
        <taxon>Dikarya</taxon>
        <taxon>Ascomycota</taxon>
        <taxon>Pezizomycotina</taxon>
        <taxon>Dothideomycetes</taxon>
        <taxon>Pleosporomycetidae</taxon>
        <taxon>Pleosporales</taxon>
        <taxon>Pleosporineae</taxon>
        <taxon>Pleosporaceae</taxon>
        <taxon>Bipolaris</taxon>
    </lineage>
</organism>
<dbReference type="InterPro" id="IPR056444">
    <property type="entry name" value="Zn_ribbon_GRF_2"/>
</dbReference>
<dbReference type="OrthoDB" id="3694756at2759"/>
<protein>
    <recommendedName>
        <fullName evidence="2">GRF-like zinc ribbon domain-containing protein</fullName>
    </recommendedName>
</protein>
<feature type="compositionally biased region" description="Low complexity" evidence="1">
    <location>
        <begin position="218"/>
        <end position="245"/>
    </location>
</feature>
<dbReference type="EMBL" id="KI968766">
    <property type="protein sequence ID" value="EUN24519.1"/>
    <property type="molecule type" value="Genomic_DNA"/>
</dbReference>
<gene>
    <name evidence="3" type="ORF">COCVIDRAFT_105988</name>
</gene>
<evidence type="ECO:0000256" key="1">
    <source>
        <dbReference type="SAM" id="MobiDB-lite"/>
    </source>
</evidence>
<feature type="compositionally biased region" description="Pro residues" evidence="1">
    <location>
        <begin position="246"/>
        <end position="263"/>
    </location>
</feature>
<feature type="compositionally biased region" description="Low complexity" evidence="1">
    <location>
        <begin position="75"/>
        <end position="88"/>
    </location>
</feature>